<comment type="similarity">
    <text evidence="2 6">Belongs to the AIM24 family.</text>
</comment>
<dbReference type="SUPFAM" id="SSF51219">
    <property type="entry name" value="TRAP-like"/>
    <property type="match status" value="1"/>
</dbReference>
<comment type="caution">
    <text evidence="7">The sequence shown here is derived from an EMBL/GenBank/DDBJ whole genome shotgun (WGS) entry which is preliminary data.</text>
</comment>
<dbReference type="OrthoDB" id="5295771at2759"/>
<keyword evidence="8" id="KW-1185">Reference proteome</keyword>
<dbReference type="PANTHER" id="PTHR36959:SF2">
    <property type="entry name" value="ALTERED INHERITANCE OF MITOCHONDRIA PROTEIN 24, MITOCHONDRIAL"/>
    <property type="match status" value="1"/>
</dbReference>
<dbReference type="InterPro" id="IPR036983">
    <property type="entry name" value="AIM24_sf"/>
</dbReference>
<evidence type="ECO:0000256" key="6">
    <source>
        <dbReference type="RuleBase" id="RU363045"/>
    </source>
</evidence>
<evidence type="ECO:0000256" key="4">
    <source>
        <dbReference type="ARBA" id="ARBA00022946"/>
    </source>
</evidence>
<dbReference type="GO" id="GO:0007007">
    <property type="term" value="P:inner mitochondrial membrane organization"/>
    <property type="evidence" value="ECO:0007669"/>
    <property type="project" value="TreeGrafter"/>
</dbReference>
<organism evidence="7 8">
    <name type="scientific">Maudiozyma exigua</name>
    <name type="common">Yeast</name>
    <name type="synonym">Kazachstania exigua</name>
    <dbReference type="NCBI Taxonomy" id="34358"/>
    <lineage>
        <taxon>Eukaryota</taxon>
        <taxon>Fungi</taxon>
        <taxon>Dikarya</taxon>
        <taxon>Ascomycota</taxon>
        <taxon>Saccharomycotina</taxon>
        <taxon>Saccharomycetes</taxon>
        <taxon>Saccharomycetales</taxon>
        <taxon>Saccharomycetaceae</taxon>
        <taxon>Maudiozyma</taxon>
    </lineage>
</organism>
<proteinExistence type="inferred from homology"/>
<evidence type="ECO:0000256" key="1">
    <source>
        <dbReference type="ARBA" id="ARBA00004173"/>
    </source>
</evidence>
<dbReference type="Gene3D" id="3.60.160.10">
    <property type="entry name" value="Mitochondrial biogenesis AIM24"/>
    <property type="match status" value="1"/>
</dbReference>
<dbReference type="InterPro" id="IPR016031">
    <property type="entry name" value="Trp_RNA-bd_attenuator-like_dom"/>
</dbReference>
<dbReference type="Pfam" id="PF01987">
    <property type="entry name" value="AIM24"/>
    <property type="match status" value="1"/>
</dbReference>
<evidence type="ECO:0000256" key="2">
    <source>
        <dbReference type="ARBA" id="ARBA00009322"/>
    </source>
</evidence>
<name>A0A9P7BCF9_MAUEX</name>
<dbReference type="InterPro" id="IPR002838">
    <property type="entry name" value="AIM24"/>
</dbReference>
<keyword evidence="4" id="KW-0809">Transit peptide</keyword>
<evidence type="ECO:0000256" key="5">
    <source>
        <dbReference type="ARBA" id="ARBA00023128"/>
    </source>
</evidence>
<comment type="subcellular location">
    <subcellularLocation>
        <location evidence="1 6">Mitochondrion</location>
    </subcellularLocation>
</comment>
<sequence>MSKVLSHEIPSFAGTRSVFKLLNNPPTIAQLSIPPQTPILIRQGCLISLYNNNDSNKISLTKQFVNLYNNIKFNHSIQSSRFIQVRSPHSFNALISTNNSTNKNIQTSLYHLNLSGETDWQIWGKDSIVAMEQNTSLSITNSDSLQFNKYKKSQFNVVKGRGNLILNGQGSIMKLDLKNSYDEILIDYKNLLAINGKSQLDIKENISNQLVSNNTYSPESIPLPSITDKLTRQVTPGTVFNYTIALTKKLFNLLRRIYDISKYGTPVNFIQIKGPRTVLIQSYNNAIMDNNTSYQLQPLLEDKPSRISQIQERSLENSNLSFAYVEPNGRVQFKKTLKFLDSNI</sequence>
<gene>
    <name evidence="7" type="primary">AIM24</name>
    <name evidence="7" type="ORF">C6P45_003430</name>
</gene>
<evidence type="ECO:0000313" key="8">
    <source>
        <dbReference type="Proteomes" id="UP000750334"/>
    </source>
</evidence>
<keyword evidence="5 6" id="KW-0496">Mitochondrion</keyword>
<dbReference type="AlphaFoldDB" id="A0A9P7BCF9"/>
<protein>
    <recommendedName>
        <fullName evidence="3 6">Altered inheritance of mitochondria protein 24, mitochondrial</fullName>
    </recommendedName>
</protein>
<dbReference type="EMBL" id="PUHR01000035">
    <property type="protein sequence ID" value="KAG0669687.1"/>
    <property type="molecule type" value="Genomic_DNA"/>
</dbReference>
<evidence type="ECO:0000313" key="7">
    <source>
        <dbReference type="EMBL" id="KAG0669687.1"/>
    </source>
</evidence>
<dbReference type="Proteomes" id="UP000750334">
    <property type="component" value="Unassembled WGS sequence"/>
</dbReference>
<dbReference type="GO" id="GO:0005743">
    <property type="term" value="C:mitochondrial inner membrane"/>
    <property type="evidence" value="ECO:0007669"/>
    <property type="project" value="TreeGrafter"/>
</dbReference>
<reference evidence="7 8" key="1">
    <citation type="submission" date="2020-11" db="EMBL/GenBank/DDBJ databases">
        <title>Kefir isolates.</title>
        <authorList>
            <person name="Marcisauskas S."/>
            <person name="Kim Y."/>
            <person name="Blasche S."/>
        </authorList>
    </citation>
    <scope>NUCLEOTIDE SEQUENCE [LARGE SCALE GENOMIC DNA]</scope>
    <source>
        <strain evidence="7 8">OG2</strain>
    </source>
</reference>
<dbReference type="PANTHER" id="PTHR36959">
    <property type="entry name" value="ALTERED INHERITANCE OF MITOCHONDRIA PROTEIN 24, MITOCHONDRIAL"/>
    <property type="match status" value="1"/>
</dbReference>
<evidence type="ECO:0000256" key="3">
    <source>
        <dbReference type="ARBA" id="ARBA00013287"/>
    </source>
</evidence>
<accession>A0A9P7BCF9</accession>